<dbReference type="InParanoid" id="A0A6I9SLS0"/>
<comment type="similarity">
    <text evidence="1">Belongs to the BROX family.</text>
</comment>
<evidence type="ECO:0000313" key="4">
    <source>
        <dbReference type="RefSeq" id="XP_011070830.1"/>
    </source>
</evidence>
<dbReference type="InterPro" id="IPR038898">
    <property type="entry name" value="BROX"/>
</dbReference>
<gene>
    <name evidence="4" type="primary">LOC105156409</name>
</gene>
<dbReference type="PROSITE" id="PS51180">
    <property type="entry name" value="BRO1"/>
    <property type="match status" value="1"/>
</dbReference>
<dbReference type="GeneID" id="105156409"/>
<dbReference type="PANTHER" id="PTHR23032:SF20">
    <property type="entry name" value="ENDOSOMAL TARGETING BRO1-LIKE DOMAIN-CONTAINING PROTEIN"/>
    <property type="match status" value="1"/>
</dbReference>
<dbReference type="InterPro" id="IPR038499">
    <property type="entry name" value="BRO1_sf"/>
</dbReference>
<evidence type="ECO:0000259" key="2">
    <source>
        <dbReference type="PROSITE" id="PS51180"/>
    </source>
</evidence>
<protein>
    <submittedName>
        <fullName evidence="4">Uncharacterized protein LOC105156409</fullName>
    </submittedName>
</protein>
<evidence type="ECO:0000313" key="3">
    <source>
        <dbReference type="Proteomes" id="UP000504604"/>
    </source>
</evidence>
<dbReference type="Gene3D" id="1.25.40.280">
    <property type="entry name" value="alix/aip1 like domains"/>
    <property type="match status" value="1"/>
</dbReference>
<dbReference type="CDD" id="cd09247">
    <property type="entry name" value="BRO1_Alix_like_2"/>
    <property type="match status" value="1"/>
</dbReference>
<dbReference type="PANTHER" id="PTHR23032">
    <property type="entry name" value="BRO1 DOMAIN-CONTAINING PROTEIN BROX"/>
    <property type="match status" value="1"/>
</dbReference>
<dbReference type="Pfam" id="PF03097">
    <property type="entry name" value="BRO1"/>
    <property type="match status" value="1"/>
</dbReference>
<keyword evidence="3" id="KW-1185">Reference proteome</keyword>
<evidence type="ECO:0000256" key="1">
    <source>
        <dbReference type="ARBA" id="ARBA00008901"/>
    </source>
</evidence>
<organism evidence="3 4">
    <name type="scientific">Sesamum indicum</name>
    <name type="common">Oriental sesame</name>
    <name type="synonym">Sesamum orientale</name>
    <dbReference type="NCBI Taxonomy" id="4182"/>
    <lineage>
        <taxon>Eukaryota</taxon>
        <taxon>Viridiplantae</taxon>
        <taxon>Streptophyta</taxon>
        <taxon>Embryophyta</taxon>
        <taxon>Tracheophyta</taxon>
        <taxon>Spermatophyta</taxon>
        <taxon>Magnoliopsida</taxon>
        <taxon>eudicotyledons</taxon>
        <taxon>Gunneridae</taxon>
        <taxon>Pentapetalae</taxon>
        <taxon>asterids</taxon>
        <taxon>lamiids</taxon>
        <taxon>Lamiales</taxon>
        <taxon>Pedaliaceae</taxon>
        <taxon>Sesamum</taxon>
    </lineage>
</organism>
<dbReference type="SMART" id="SM01041">
    <property type="entry name" value="BRO1"/>
    <property type="match status" value="1"/>
</dbReference>
<proteinExistence type="inferred from homology"/>
<dbReference type="AlphaFoldDB" id="A0A6I9SLS0"/>
<reference evidence="4" key="1">
    <citation type="submission" date="2025-08" db="UniProtKB">
        <authorList>
            <consortium name="RefSeq"/>
        </authorList>
    </citation>
    <scope>IDENTIFICATION</scope>
</reference>
<sequence>MMISFPGLSKLKTKPVVYQDVLLASDPGTLEQLKELSSKRKAIEVSINESSSVTEAIAREMSGGLTSRCEQDIQKLERYLPLLENLVHHVNLNRKSGRMIFWISGLNVRWSSVLTPSSIFHLQGPKFYQVNDMYFELGMTLFLYGALLCEQALEVVTSDLVQSATLFRKAAGLYNYLAQEVLTSLPSNQVRPPEATPSVSSIMSLICLAKAQAVAARKAEKNGKTEGLLAKLHWGIVEFLVEALNMWQVATKECKDISSRLLDFILGCKTLHELMSYKYLAGSLKNDGKIGIAVGVLRLALANAKKNVPKEESWTSIYKHMIDELTCLLRKYEHENEFVWREKVPWNDELPFPEGVKIVTLIPYHPKRWERTLVFKL</sequence>
<dbReference type="OrthoDB" id="10266451at2759"/>
<dbReference type="RefSeq" id="XP_011070830.1">
    <property type="nucleotide sequence ID" value="XM_011072528.2"/>
</dbReference>
<dbReference type="Proteomes" id="UP000504604">
    <property type="component" value="Linkage group LG2"/>
</dbReference>
<dbReference type="KEGG" id="sind:105156409"/>
<feature type="domain" description="BRO1" evidence="2">
    <location>
        <begin position="1"/>
        <end position="377"/>
    </location>
</feature>
<dbReference type="InterPro" id="IPR004328">
    <property type="entry name" value="BRO1_dom"/>
</dbReference>
<accession>A0A6I9SLS0</accession>
<name>A0A6I9SLS0_SESIN</name>